<protein>
    <submittedName>
        <fullName evidence="13">Copper resistance CopC/CopD family protein</fullName>
    </submittedName>
</protein>
<dbReference type="PANTHER" id="PTHR34820">
    <property type="entry name" value="INNER MEMBRANE PROTEIN YEBZ"/>
    <property type="match status" value="1"/>
</dbReference>
<dbReference type="PANTHER" id="PTHR34820:SF4">
    <property type="entry name" value="INNER MEMBRANE PROTEIN YEBZ"/>
    <property type="match status" value="1"/>
</dbReference>
<evidence type="ECO:0000256" key="5">
    <source>
        <dbReference type="ARBA" id="ARBA00022729"/>
    </source>
</evidence>
<keyword evidence="5 10" id="KW-0732">Signal</keyword>
<organism evidence="13 14">
    <name type="scientific">Shinella pollutisoli</name>
    <dbReference type="NCBI Taxonomy" id="2250594"/>
    <lineage>
        <taxon>Bacteria</taxon>
        <taxon>Pseudomonadati</taxon>
        <taxon>Pseudomonadota</taxon>
        <taxon>Alphaproteobacteria</taxon>
        <taxon>Hyphomicrobiales</taxon>
        <taxon>Rhizobiaceae</taxon>
        <taxon>Shinella</taxon>
    </lineage>
</organism>
<dbReference type="Gene3D" id="2.60.40.1220">
    <property type="match status" value="1"/>
</dbReference>
<name>A0ABV7DE59_9HYPH</name>
<dbReference type="Pfam" id="PF05425">
    <property type="entry name" value="CopD"/>
    <property type="match status" value="1"/>
</dbReference>
<feature type="transmembrane region" description="Helical" evidence="9">
    <location>
        <begin position="278"/>
        <end position="300"/>
    </location>
</feature>
<evidence type="ECO:0000313" key="14">
    <source>
        <dbReference type="Proteomes" id="UP001595377"/>
    </source>
</evidence>
<keyword evidence="14" id="KW-1185">Reference proteome</keyword>
<keyword evidence="6 9" id="KW-1133">Transmembrane helix</keyword>
<dbReference type="InterPro" id="IPR032694">
    <property type="entry name" value="CopC/D"/>
</dbReference>
<evidence type="ECO:0000256" key="6">
    <source>
        <dbReference type="ARBA" id="ARBA00022989"/>
    </source>
</evidence>
<evidence type="ECO:0000256" key="4">
    <source>
        <dbReference type="ARBA" id="ARBA00022723"/>
    </source>
</evidence>
<evidence type="ECO:0000313" key="13">
    <source>
        <dbReference type="EMBL" id="MFC3073225.1"/>
    </source>
</evidence>
<keyword evidence="4" id="KW-0479">Metal-binding</keyword>
<dbReference type="InterPro" id="IPR014755">
    <property type="entry name" value="Cu-Rt/internalin_Ig-like"/>
</dbReference>
<keyword evidence="8 9" id="KW-0472">Membrane</keyword>
<dbReference type="Proteomes" id="UP001595377">
    <property type="component" value="Unassembled WGS sequence"/>
</dbReference>
<proteinExistence type="predicted"/>
<feature type="transmembrane region" description="Helical" evidence="9">
    <location>
        <begin position="312"/>
        <end position="334"/>
    </location>
</feature>
<feature type="transmembrane region" description="Helical" evidence="9">
    <location>
        <begin position="239"/>
        <end position="258"/>
    </location>
</feature>
<dbReference type="InterPro" id="IPR007348">
    <property type="entry name" value="CopC_dom"/>
</dbReference>
<dbReference type="SUPFAM" id="SSF81296">
    <property type="entry name" value="E set domains"/>
    <property type="match status" value="1"/>
</dbReference>
<feature type="domain" description="CopC" evidence="11">
    <location>
        <begin position="29"/>
        <end position="120"/>
    </location>
</feature>
<evidence type="ECO:0000259" key="12">
    <source>
        <dbReference type="Pfam" id="PF05425"/>
    </source>
</evidence>
<comment type="subcellular location">
    <subcellularLocation>
        <location evidence="1">Cell membrane</location>
        <topology evidence="1">Multi-pass membrane protein</topology>
    </subcellularLocation>
</comment>
<sequence length="530" mass="53987">MIRRLVHLARLVPLVLLALTMQVAAASAHASLTGSEPADGTVVAAAPEAYSLTFSEPVSPLSLRLVGPNGGAVELDRFDLVDRTLRIAAPAGIGRGTHVLSWRVVSEDGHPVGGALVFSIGAPSEGVPQVADGSDRGVQAGLWLCKIALFLGLFAGCGGVFARRVLMPGIVSGRGFVAAMLLLGAAGTVLSIGFQGRDALGAGHLGDIAVWSAGLATSYGRTVAAALVAFALAGTALRLTGRAATAAASAVLLLAGLAPALSGHASAAAPQVLMRPAVFLHAAGIAVWIGALVPLGLALSRGEAGAAAALRRFSRAIAPMVAVLVLAGIALAVVQVGQPGALLDTAYGQVFLVKLALLAVLFLLAAMNRWGLTAKAEAGDPAATRRLARSIAAESLIVLLVFGAAATWRFTPPPRVLTAAAAVPATVHIHSDKAMAEIVVTPGRAGPVSVTATLLTHAFEPMEAKGVSFVFSNPAAGIEPFKRQAERQADGTWRSGDVVLPLAGEWSLRVDVLVSDFEILRLTGTLAVRP</sequence>
<evidence type="ECO:0000256" key="8">
    <source>
        <dbReference type="ARBA" id="ARBA00023136"/>
    </source>
</evidence>
<evidence type="ECO:0000256" key="3">
    <source>
        <dbReference type="ARBA" id="ARBA00022692"/>
    </source>
</evidence>
<feature type="transmembrane region" description="Helical" evidence="9">
    <location>
        <begin position="174"/>
        <end position="196"/>
    </location>
</feature>
<feature type="signal peptide" evidence="10">
    <location>
        <begin position="1"/>
        <end position="25"/>
    </location>
</feature>
<keyword evidence="2" id="KW-1003">Cell membrane</keyword>
<accession>A0ABV7DE59</accession>
<feature type="transmembrane region" description="Helical" evidence="9">
    <location>
        <begin position="387"/>
        <end position="408"/>
    </location>
</feature>
<evidence type="ECO:0000256" key="10">
    <source>
        <dbReference type="SAM" id="SignalP"/>
    </source>
</evidence>
<feature type="domain" description="Copper resistance protein D" evidence="12">
    <location>
        <begin position="308"/>
        <end position="408"/>
    </location>
</feature>
<feature type="transmembrane region" description="Helical" evidence="9">
    <location>
        <begin position="346"/>
        <end position="366"/>
    </location>
</feature>
<dbReference type="InterPro" id="IPR014756">
    <property type="entry name" value="Ig_E-set"/>
</dbReference>
<evidence type="ECO:0000256" key="1">
    <source>
        <dbReference type="ARBA" id="ARBA00004651"/>
    </source>
</evidence>
<keyword evidence="3 9" id="KW-0812">Transmembrane</keyword>
<dbReference type="Pfam" id="PF04234">
    <property type="entry name" value="CopC"/>
    <property type="match status" value="1"/>
</dbReference>
<keyword evidence="7" id="KW-0186">Copper</keyword>
<gene>
    <name evidence="13" type="ORF">ACFOHH_08945</name>
</gene>
<reference evidence="14" key="1">
    <citation type="journal article" date="2019" name="Int. J. Syst. Evol. Microbiol.">
        <title>The Global Catalogue of Microorganisms (GCM) 10K type strain sequencing project: providing services to taxonomists for standard genome sequencing and annotation.</title>
        <authorList>
            <consortium name="The Broad Institute Genomics Platform"/>
            <consortium name="The Broad Institute Genome Sequencing Center for Infectious Disease"/>
            <person name="Wu L."/>
            <person name="Ma J."/>
        </authorList>
    </citation>
    <scope>NUCLEOTIDE SEQUENCE [LARGE SCALE GENOMIC DNA]</scope>
    <source>
        <strain evidence="14">KCTC 52677</strain>
    </source>
</reference>
<evidence type="ECO:0000256" key="9">
    <source>
        <dbReference type="SAM" id="Phobius"/>
    </source>
</evidence>
<dbReference type="RefSeq" id="WP_257311205.1">
    <property type="nucleotide sequence ID" value="NZ_JANFDG010000001.1"/>
</dbReference>
<evidence type="ECO:0000256" key="7">
    <source>
        <dbReference type="ARBA" id="ARBA00023008"/>
    </source>
</evidence>
<dbReference type="InterPro" id="IPR008457">
    <property type="entry name" value="Cu-R_CopD_dom"/>
</dbReference>
<feature type="transmembrane region" description="Helical" evidence="9">
    <location>
        <begin position="208"/>
        <end position="232"/>
    </location>
</feature>
<feature type="chain" id="PRO_5046398266" evidence="10">
    <location>
        <begin position="26"/>
        <end position="530"/>
    </location>
</feature>
<comment type="caution">
    <text evidence="13">The sequence shown here is derived from an EMBL/GenBank/DDBJ whole genome shotgun (WGS) entry which is preliminary data.</text>
</comment>
<evidence type="ECO:0000259" key="11">
    <source>
        <dbReference type="Pfam" id="PF04234"/>
    </source>
</evidence>
<evidence type="ECO:0000256" key="2">
    <source>
        <dbReference type="ARBA" id="ARBA00022475"/>
    </source>
</evidence>
<dbReference type="EMBL" id="JBHRSP010000015">
    <property type="protein sequence ID" value="MFC3073225.1"/>
    <property type="molecule type" value="Genomic_DNA"/>
</dbReference>
<feature type="transmembrane region" description="Helical" evidence="9">
    <location>
        <begin position="140"/>
        <end position="162"/>
    </location>
</feature>